<proteinExistence type="predicted"/>
<keyword evidence="1" id="KW-0472">Membrane</keyword>
<sequence>MRPDFAACGAEFLNNSAGIYAKYVYNGSVRGILSASNAVLITDEGCKQLCGTGIDYYPWTDAANTITTWLLPILGLLVQAPYESNKGWQTILSLCRWAGSPIAALSYIFWNIKVTGKCAMMLDMAYTPKYSLPPIEAERLLRLALFSNLLPLNGSEDSSIIVKRRTELAQNFREGRKKGVVPVFISFLWFVFALGLSIQLAFSQIGGNETAHNLALGLLILASTVDRNLVSADAIRERINNLVEDVRQALINPEVIAMYMKATRTTEEDFAWTKCLSDDNLFGGDFFIGFAGQGRTHWHYGVAHPILAGIETKFMASYGRDWLRHPHAARLAIVVGSRNVNGLKMFDPRMAWQLTSSIFTVCGTIGGAFILSYFTPTVGLGCRSGGYLVFMVIALGLILIEILVWWLTHETTHTADDLLARVGTKLERHLSRGGMPEKPKRVGGRTQRLLSWFGTTTFRDVVRRFVIRPGEMINTGWLMYIIFAQTFGSYQTCDCMSSNWAKGGGFIDFQTYNYYVAHGVFVYWGGANGLSMFVMSVGLAYIVYEYCTQSHFSTEHYGRAMTGLRHTRRFKKYTRLFRIIPQYFIKMGKIAWSKISGGRTSPGRRSLVWTAETQLYRLSNLGYR</sequence>
<keyword evidence="3" id="KW-1185">Reference proteome</keyword>
<keyword evidence="1" id="KW-1133">Transmembrane helix</keyword>
<evidence type="ECO:0000313" key="3">
    <source>
        <dbReference type="Proteomes" id="UP001166286"/>
    </source>
</evidence>
<dbReference type="Proteomes" id="UP001166286">
    <property type="component" value="Unassembled WGS sequence"/>
</dbReference>
<gene>
    <name evidence="2" type="ORF">JMJ35_009726</name>
</gene>
<evidence type="ECO:0000256" key="1">
    <source>
        <dbReference type="SAM" id="Phobius"/>
    </source>
</evidence>
<reference evidence="2" key="1">
    <citation type="submission" date="2023-03" db="EMBL/GenBank/DDBJ databases">
        <title>Complete genome of Cladonia borealis.</title>
        <authorList>
            <person name="Park H."/>
        </authorList>
    </citation>
    <scope>NUCLEOTIDE SEQUENCE</scope>
    <source>
        <strain evidence="2">ANT050790</strain>
    </source>
</reference>
<comment type="caution">
    <text evidence="2">The sequence shown here is derived from an EMBL/GenBank/DDBJ whole genome shotgun (WGS) entry which is preliminary data.</text>
</comment>
<accession>A0AA39UXW1</accession>
<dbReference type="EMBL" id="JAFEKC020000022">
    <property type="protein sequence ID" value="KAK0507837.1"/>
    <property type="molecule type" value="Genomic_DNA"/>
</dbReference>
<dbReference type="AlphaFoldDB" id="A0AA39UXW1"/>
<feature type="transmembrane region" description="Helical" evidence="1">
    <location>
        <begin position="386"/>
        <end position="407"/>
    </location>
</feature>
<name>A0AA39UXW1_9LECA</name>
<organism evidence="2 3">
    <name type="scientific">Cladonia borealis</name>
    <dbReference type="NCBI Taxonomy" id="184061"/>
    <lineage>
        <taxon>Eukaryota</taxon>
        <taxon>Fungi</taxon>
        <taxon>Dikarya</taxon>
        <taxon>Ascomycota</taxon>
        <taxon>Pezizomycotina</taxon>
        <taxon>Lecanoromycetes</taxon>
        <taxon>OSLEUM clade</taxon>
        <taxon>Lecanoromycetidae</taxon>
        <taxon>Lecanorales</taxon>
        <taxon>Lecanorineae</taxon>
        <taxon>Cladoniaceae</taxon>
        <taxon>Cladonia</taxon>
    </lineage>
</organism>
<keyword evidence="1" id="KW-0812">Transmembrane</keyword>
<protein>
    <submittedName>
        <fullName evidence="2">Uncharacterized protein</fullName>
    </submittedName>
</protein>
<evidence type="ECO:0000313" key="2">
    <source>
        <dbReference type="EMBL" id="KAK0507837.1"/>
    </source>
</evidence>
<feature type="transmembrane region" description="Helical" evidence="1">
    <location>
        <begin position="180"/>
        <end position="202"/>
    </location>
</feature>
<feature type="transmembrane region" description="Helical" evidence="1">
    <location>
        <begin position="214"/>
        <end position="230"/>
    </location>
</feature>
<feature type="transmembrane region" description="Helical" evidence="1">
    <location>
        <begin position="354"/>
        <end position="374"/>
    </location>
</feature>
<feature type="transmembrane region" description="Helical" evidence="1">
    <location>
        <begin position="472"/>
        <end position="490"/>
    </location>
</feature>
<feature type="transmembrane region" description="Helical" evidence="1">
    <location>
        <begin position="521"/>
        <end position="544"/>
    </location>
</feature>